<dbReference type="PANTHER" id="PTHR30385:SF7">
    <property type="entry name" value="RNA POLYMERASE SIGMA FACTOR FLIA"/>
    <property type="match status" value="1"/>
</dbReference>
<dbReference type="CDD" id="cd06171">
    <property type="entry name" value="Sigma70_r4"/>
    <property type="match status" value="1"/>
</dbReference>
<dbReference type="InterPro" id="IPR013325">
    <property type="entry name" value="RNA_pol_sigma_r2"/>
</dbReference>
<dbReference type="InterPro" id="IPR014284">
    <property type="entry name" value="RNA_pol_sigma-70_dom"/>
</dbReference>
<protein>
    <submittedName>
        <fullName evidence="6">RNA polymerase sigma factor for flagellar operon FliA</fullName>
    </submittedName>
</protein>
<dbReference type="NCBIfam" id="TIGR02479">
    <property type="entry name" value="FliA_WhiG"/>
    <property type="match status" value="1"/>
</dbReference>
<evidence type="ECO:0000313" key="7">
    <source>
        <dbReference type="Proteomes" id="UP001296943"/>
    </source>
</evidence>
<keyword evidence="2" id="KW-0731">Sigma factor</keyword>
<evidence type="ECO:0000259" key="5">
    <source>
        <dbReference type="PROSITE" id="PS00716"/>
    </source>
</evidence>
<keyword evidence="1" id="KW-0805">Transcription regulation</keyword>
<keyword evidence="6" id="KW-0282">Flagellum</keyword>
<evidence type="ECO:0000256" key="1">
    <source>
        <dbReference type="ARBA" id="ARBA00023015"/>
    </source>
</evidence>
<dbReference type="InterPro" id="IPR013324">
    <property type="entry name" value="RNA_pol_sigma_r3/r4-like"/>
</dbReference>
<dbReference type="Gene3D" id="1.10.1740.10">
    <property type="match status" value="1"/>
</dbReference>
<evidence type="ECO:0000256" key="3">
    <source>
        <dbReference type="ARBA" id="ARBA00023125"/>
    </source>
</evidence>
<keyword evidence="4" id="KW-0804">Transcription</keyword>
<dbReference type="PRINTS" id="PR00046">
    <property type="entry name" value="SIGMA70FCT"/>
</dbReference>
<dbReference type="NCBIfam" id="NF005413">
    <property type="entry name" value="PRK06986.1"/>
    <property type="match status" value="1"/>
</dbReference>
<dbReference type="Proteomes" id="UP001296943">
    <property type="component" value="Unassembled WGS sequence"/>
</dbReference>
<accession>A0ABS2N155</accession>
<dbReference type="SUPFAM" id="SSF88946">
    <property type="entry name" value="Sigma2 domain of RNA polymerase sigma factors"/>
    <property type="match status" value="1"/>
</dbReference>
<evidence type="ECO:0000313" key="6">
    <source>
        <dbReference type="EMBL" id="MBM7571844.1"/>
    </source>
</evidence>
<proteinExistence type="predicted"/>
<dbReference type="NCBIfam" id="NF005809">
    <property type="entry name" value="PRK07670.1"/>
    <property type="match status" value="1"/>
</dbReference>
<name>A0ABS2N155_9BACI</name>
<organism evidence="6 7">
    <name type="scientific">Aquibacillus albus</name>
    <dbReference type="NCBI Taxonomy" id="1168171"/>
    <lineage>
        <taxon>Bacteria</taxon>
        <taxon>Bacillati</taxon>
        <taxon>Bacillota</taxon>
        <taxon>Bacilli</taxon>
        <taxon>Bacillales</taxon>
        <taxon>Bacillaceae</taxon>
        <taxon>Aquibacillus</taxon>
    </lineage>
</organism>
<dbReference type="InterPro" id="IPR012845">
    <property type="entry name" value="RNA_pol_sigma_FliA_WhiG"/>
</dbReference>
<dbReference type="InterPro" id="IPR007624">
    <property type="entry name" value="RNA_pol_sigma70_r3"/>
</dbReference>
<dbReference type="PIRSF" id="PIRSF000770">
    <property type="entry name" value="RNA_pol_sigma-SigE/K"/>
    <property type="match status" value="1"/>
</dbReference>
<dbReference type="RefSeq" id="WP_204499806.1">
    <property type="nucleotide sequence ID" value="NZ_JAFBDR010000011.1"/>
</dbReference>
<dbReference type="NCBIfam" id="TIGR02937">
    <property type="entry name" value="sigma70-ECF"/>
    <property type="match status" value="1"/>
</dbReference>
<dbReference type="PANTHER" id="PTHR30385">
    <property type="entry name" value="SIGMA FACTOR F FLAGELLAR"/>
    <property type="match status" value="1"/>
</dbReference>
<keyword evidence="6" id="KW-0966">Cell projection</keyword>
<dbReference type="Pfam" id="PF04542">
    <property type="entry name" value="Sigma70_r2"/>
    <property type="match status" value="1"/>
</dbReference>
<dbReference type="SUPFAM" id="SSF88659">
    <property type="entry name" value="Sigma3 and sigma4 domains of RNA polymerase sigma factors"/>
    <property type="match status" value="2"/>
</dbReference>
<feature type="domain" description="RNA polymerase sigma-70" evidence="5">
    <location>
        <begin position="222"/>
        <end position="248"/>
    </location>
</feature>
<dbReference type="InterPro" id="IPR007630">
    <property type="entry name" value="RNA_pol_sigma70_r4"/>
</dbReference>
<keyword evidence="6" id="KW-0969">Cilium</keyword>
<dbReference type="EMBL" id="JAFBDR010000011">
    <property type="protein sequence ID" value="MBM7571844.1"/>
    <property type="molecule type" value="Genomic_DNA"/>
</dbReference>
<dbReference type="InterPro" id="IPR000943">
    <property type="entry name" value="RNA_pol_sigma70"/>
</dbReference>
<keyword evidence="7" id="KW-1185">Reference proteome</keyword>
<evidence type="ECO:0000256" key="4">
    <source>
        <dbReference type="ARBA" id="ARBA00023163"/>
    </source>
</evidence>
<dbReference type="Pfam" id="PF04545">
    <property type="entry name" value="Sigma70_r4"/>
    <property type="match status" value="1"/>
</dbReference>
<dbReference type="PROSITE" id="PS00716">
    <property type="entry name" value="SIGMA70_2"/>
    <property type="match status" value="1"/>
</dbReference>
<comment type="caution">
    <text evidence="6">The sequence shown here is derived from an EMBL/GenBank/DDBJ whole genome shotgun (WGS) entry which is preliminary data.</text>
</comment>
<evidence type="ECO:0000256" key="2">
    <source>
        <dbReference type="ARBA" id="ARBA00023082"/>
    </source>
</evidence>
<dbReference type="Pfam" id="PF04539">
    <property type="entry name" value="Sigma70_r3"/>
    <property type="match status" value="1"/>
</dbReference>
<keyword evidence="3" id="KW-0238">DNA-binding</keyword>
<reference evidence="6 7" key="1">
    <citation type="submission" date="2021-01" db="EMBL/GenBank/DDBJ databases">
        <title>Genomic Encyclopedia of Type Strains, Phase IV (KMG-IV): sequencing the most valuable type-strain genomes for metagenomic binning, comparative biology and taxonomic classification.</title>
        <authorList>
            <person name="Goeker M."/>
        </authorList>
    </citation>
    <scope>NUCLEOTIDE SEQUENCE [LARGE SCALE GENOMIC DNA]</scope>
    <source>
        <strain evidence="6 7">DSM 23711</strain>
    </source>
</reference>
<sequence length="256" mass="30005">MAKTKALFNNHLWEKWMKTKDNEIADQLIENYYYLVTYHVQRIATHLPSSVSKEDLKSLGLFGLYDALQKFDLKRDLKFDTYASFRIRGAIIDGLRKEDWLPRSIRDKAKKVERVSHTLEQQLQRQPTSHEIAQELGLVTSEVEEIIKDTLFANLLSIEEKVRDTDENDKEGIGYILPDDKHPQPEIQIVDIENYQELEQAIQQLNENEQMVLSLFYKEELTLTEIGQVLDLTTSRISQIHKQAIFKLRTVLAKRF</sequence>
<dbReference type="InterPro" id="IPR007627">
    <property type="entry name" value="RNA_pol_sigma70_r2"/>
</dbReference>
<gene>
    <name evidence="6" type="ORF">JOC48_002345</name>
</gene>
<dbReference type="Gene3D" id="1.20.140.160">
    <property type="match status" value="1"/>
</dbReference>